<proteinExistence type="predicted"/>
<accession>A0ACA9RDU4</accession>
<evidence type="ECO:0000313" key="1">
    <source>
        <dbReference type="EMBL" id="CAG8789725.1"/>
    </source>
</evidence>
<feature type="non-terminal residue" evidence="1">
    <location>
        <position position="1"/>
    </location>
</feature>
<comment type="caution">
    <text evidence="1">The sequence shown here is derived from an EMBL/GenBank/DDBJ whole genome shotgun (WGS) entry which is preliminary data.</text>
</comment>
<dbReference type="Proteomes" id="UP000789920">
    <property type="component" value="Unassembled WGS sequence"/>
</dbReference>
<name>A0ACA9RDU4_9GLOM</name>
<reference evidence="1" key="1">
    <citation type="submission" date="2021-06" db="EMBL/GenBank/DDBJ databases">
        <authorList>
            <person name="Kallberg Y."/>
            <person name="Tangrot J."/>
            <person name="Rosling A."/>
        </authorList>
    </citation>
    <scope>NUCLEOTIDE SEQUENCE</scope>
    <source>
        <strain evidence="1">MA461A</strain>
    </source>
</reference>
<evidence type="ECO:0000313" key="2">
    <source>
        <dbReference type="Proteomes" id="UP000789920"/>
    </source>
</evidence>
<keyword evidence="2" id="KW-1185">Reference proteome</keyword>
<dbReference type="EMBL" id="CAJVQC010050943">
    <property type="protein sequence ID" value="CAG8789725.1"/>
    <property type="molecule type" value="Genomic_DNA"/>
</dbReference>
<sequence length="72" mass="8244">IKRHREDDSLSMSESISILTNIIVEREIIGNDPPIVSFFKLRSIAESKNGQLGFFFNEIEEMACLEKKNDAE</sequence>
<protein>
    <submittedName>
        <fullName evidence="1">2395_t:CDS:1</fullName>
    </submittedName>
</protein>
<gene>
    <name evidence="1" type="ORF">RPERSI_LOCUS18930</name>
</gene>
<organism evidence="1 2">
    <name type="scientific">Racocetra persica</name>
    <dbReference type="NCBI Taxonomy" id="160502"/>
    <lineage>
        <taxon>Eukaryota</taxon>
        <taxon>Fungi</taxon>
        <taxon>Fungi incertae sedis</taxon>
        <taxon>Mucoromycota</taxon>
        <taxon>Glomeromycotina</taxon>
        <taxon>Glomeromycetes</taxon>
        <taxon>Diversisporales</taxon>
        <taxon>Gigasporaceae</taxon>
        <taxon>Racocetra</taxon>
    </lineage>
</organism>